<dbReference type="CDD" id="cd02042">
    <property type="entry name" value="ParAB_family"/>
    <property type="match status" value="1"/>
</dbReference>
<comment type="caution">
    <text evidence="1">The sequence shown here is derived from an EMBL/GenBank/DDBJ whole genome shotgun (WGS) entry which is preliminary data.</text>
</comment>
<dbReference type="AlphaFoldDB" id="A0A840A1Y7"/>
<evidence type="ECO:0000313" key="1">
    <source>
        <dbReference type="EMBL" id="MBB3892324.1"/>
    </source>
</evidence>
<gene>
    <name evidence="1" type="ORF">GGQ61_003057</name>
</gene>
<name>A0A840A1Y7_9CAUL</name>
<dbReference type="InterPro" id="IPR009744">
    <property type="entry name" value="VirC1"/>
</dbReference>
<organism evidence="1 2">
    <name type="scientific">Phenylobacterium haematophilum</name>
    <dbReference type="NCBI Taxonomy" id="98513"/>
    <lineage>
        <taxon>Bacteria</taxon>
        <taxon>Pseudomonadati</taxon>
        <taxon>Pseudomonadota</taxon>
        <taxon>Alphaproteobacteria</taxon>
        <taxon>Caulobacterales</taxon>
        <taxon>Caulobacteraceae</taxon>
        <taxon>Phenylobacterium</taxon>
    </lineage>
</organism>
<dbReference type="EMBL" id="JACIDK010000004">
    <property type="protein sequence ID" value="MBB3892324.1"/>
    <property type="molecule type" value="Genomic_DNA"/>
</dbReference>
<sequence length="227" mass="24435">MPTVAFVNPKGGAGKTTAALLLALGLVERGHRVAMIDSDPNKPLVHWASLPGRPDKVSIHPAPTMEDMRDALREAQRKQPDWLILDTEGSIRGAMAFTTMRLDLVVTPLAASQLEAIQAIKAAEMVTQFGRRAGRPLPHRCLLTRVPAALRPRSLKEVVAQLRTSEIEILPTPLIEKEAFRTLFAVGGGFDRLEASGVSGVPAARANAEAYLVSVLDLLAKPTEASN</sequence>
<dbReference type="PIRSF" id="PIRSF009320">
    <property type="entry name" value="Nuc_binding_HP_1000"/>
    <property type="match status" value="1"/>
</dbReference>
<dbReference type="PANTHER" id="PTHR13696">
    <property type="entry name" value="P-LOOP CONTAINING NUCLEOSIDE TRIPHOSPHATE HYDROLASE"/>
    <property type="match status" value="1"/>
</dbReference>
<reference evidence="1 2" key="1">
    <citation type="submission" date="2020-08" db="EMBL/GenBank/DDBJ databases">
        <title>Genomic Encyclopedia of Type Strains, Phase IV (KMG-IV): sequencing the most valuable type-strain genomes for metagenomic binning, comparative biology and taxonomic classification.</title>
        <authorList>
            <person name="Goeker M."/>
        </authorList>
    </citation>
    <scope>NUCLEOTIDE SEQUENCE [LARGE SCALE GENOMIC DNA]</scope>
    <source>
        <strain evidence="1 2">DSM 21793</strain>
    </source>
</reference>
<dbReference type="InterPro" id="IPR050678">
    <property type="entry name" value="DNA_Partitioning_ATPase"/>
</dbReference>
<dbReference type="InterPro" id="IPR027417">
    <property type="entry name" value="P-loop_NTPase"/>
</dbReference>
<dbReference type="Gene3D" id="3.40.50.300">
    <property type="entry name" value="P-loop containing nucleotide triphosphate hydrolases"/>
    <property type="match status" value="1"/>
</dbReference>
<keyword evidence="2" id="KW-1185">Reference proteome</keyword>
<dbReference type="SUPFAM" id="SSF52540">
    <property type="entry name" value="P-loop containing nucleoside triphosphate hydrolases"/>
    <property type="match status" value="1"/>
</dbReference>
<evidence type="ECO:0000313" key="2">
    <source>
        <dbReference type="Proteomes" id="UP000530564"/>
    </source>
</evidence>
<accession>A0A840A1Y7</accession>
<dbReference type="Pfam" id="PF07015">
    <property type="entry name" value="VirC1"/>
    <property type="match status" value="1"/>
</dbReference>
<proteinExistence type="predicted"/>
<dbReference type="PANTHER" id="PTHR13696:SF96">
    <property type="entry name" value="COBQ_COBB_MIND_PARA NUCLEOTIDE BINDING DOMAIN-CONTAINING PROTEIN"/>
    <property type="match status" value="1"/>
</dbReference>
<dbReference type="Proteomes" id="UP000530564">
    <property type="component" value="Unassembled WGS sequence"/>
</dbReference>
<protein>
    <submittedName>
        <fullName evidence="1">Chromosome partitioning protein</fullName>
    </submittedName>
</protein>
<dbReference type="RefSeq" id="WP_183774363.1">
    <property type="nucleotide sequence ID" value="NZ_JACIDK010000004.1"/>
</dbReference>